<comment type="caution">
    <text evidence="6">The sequence shown here is derived from an EMBL/GenBank/DDBJ whole genome shotgun (WGS) entry which is preliminary data.</text>
</comment>
<dbReference type="InterPro" id="IPR009056">
    <property type="entry name" value="Cyt_c-like_dom"/>
</dbReference>
<evidence type="ECO:0000256" key="3">
    <source>
        <dbReference type="ARBA" id="ARBA00023004"/>
    </source>
</evidence>
<organism evidence="6 7">
    <name type="scientific">Flavobacterium agrisoli</name>
    <dbReference type="NCBI Taxonomy" id="2793066"/>
    <lineage>
        <taxon>Bacteria</taxon>
        <taxon>Pseudomonadati</taxon>
        <taxon>Bacteroidota</taxon>
        <taxon>Flavobacteriia</taxon>
        <taxon>Flavobacteriales</taxon>
        <taxon>Flavobacteriaceae</taxon>
        <taxon>Flavobacterium</taxon>
    </lineage>
</organism>
<evidence type="ECO:0000256" key="4">
    <source>
        <dbReference type="PROSITE-ProRule" id="PRU00433"/>
    </source>
</evidence>
<accession>A0A934UJ99</accession>
<evidence type="ECO:0000256" key="2">
    <source>
        <dbReference type="ARBA" id="ARBA00022723"/>
    </source>
</evidence>
<dbReference type="GO" id="GO:0046872">
    <property type="term" value="F:metal ion binding"/>
    <property type="evidence" value="ECO:0007669"/>
    <property type="project" value="UniProtKB-KW"/>
</dbReference>
<dbReference type="Pfam" id="PF00034">
    <property type="entry name" value="Cytochrom_C"/>
    <property type="match status" value="1"/>
</dbReference>
<dbReference type="AlphaFoldDB" id="A0A934UJ99"/>
<dbReference type="GO" id="GO:0020037">
    <property type="term" value="F:heme binding"/>
    <property type="evidence" value="ECO:0007669"/>
    <property type="project" value="InterPro"/>
</dbReference>
<evidence type="ECO:0000313" key="7">
    <source>
        <dbReference type="Proteomes" id="UP000609172"/>
    </source>
</evidence>
<dbReference type="SUPFAM" id="SSF46626">
    <property type="entry name" value="Cytochrome c"/>
    <property type="match status" value="1"/>
</dbReference>
<feature type="domain" description="Cytochrome c" evidence="5">
    <location>
        <begin position="42"/>
        <end position="132"/>
    </location>
</feature>
<dbReference type="PROSITE" id="PS51007">
    <property type="entry name" value="CYTC"/>
    <property type="match status" value="1"/>
</dbReference>
<evidence type="ECO:0000256" key="1">
    <source>
        <dbReference type="ARBA" id="ARBA00022617"/>
    </source>
</evidence>
<proteinExistence type="predicted"/>
<dbReference type="Gene3D" id="1.10.760.10">
    <property type="entry name" value="Cytochrome c-like domain"/>
    <property type="match status" value="1"/>
</dbReference>
<dbReference type="PROSITE" id="PS51257">
    <property type="entry name" value="PROKAR_LIPOPROTEIN"/>
    <property type="match status" value="1"/>
</dbReference>
<dbReference type="RefSeq" id="WP_200105595.1">
    <property type="nucleotide sequence ID" value="NZ_JAEHFV010000002.1"/>
</dbReference>
<dbReference type="InterPro" id="IPR036909">
    <property type="entry name" value="Cyt_c-like_dom_sf"/>
</dbReference>
<keyword evidence="1 4" id="KW-0349">Heme</keyword>
<evidence type="ECO:0000259" key="5">
    <source>
        <dbReference type="PROSITE" id="PS51007"/>
    </source>
</evidence>
<evidence type="ECO:0000313" key="6">
    <source>
        <dbReference type="EMBL" id="MBK0369677.1"/>
    </source>
</evidence>
<reference evidence="6" key="1">
    <citation type="submission" date="2020-12" db="EMBL/GenBank/DDBJ databases">
        <title>Bacterial novel species Flavobacterium sp. SE-1-e isolated from soil.</title>
        <authorList>
            <person name="Jung H.-Y."/>
        </authorList>
    </citation>
    <scope>NUCLEOTIDE SEQUENCE</scope>
    <source>
        <strain evidence="6">SE-1-e</strain>
    </source>
</reference>
<protein>
    <submittedName>
        <fullName evidence="6">C-type cytochrome</fullName>
    </submittedName>
</protein>
<dbReference type="GO" id="GO:0009055">
    <property type="term" value="F:electron transfer activity"/>
    <property type="evidence" value="ECO:0007669"/>
    <property type="project" value="InterPro"/>
</dbReference>
<keyword evidence="2 4" id="KW-0479">Metal-binding</keyword>
<dbReference type="Proteomes" id="UP000609172">
    <property type="component" value="Unassembled WGS sequence"/>
</dbReference>
<keyword evidence="3 4" id="KW-0408">Iron</keyword>
<keyword evidence="7" id="KW-1185">Reference proteome</keyword>
<sequence>MKKIILLGLIALAILSCKKESQESFGTTPATETPEITPEVASPEDLGKSLFEGKGNCTTCHQIDQKVIGPSVKDIAKIYKQKNGNIISFLKEESEPIIDPDQYALMKPNLALTKTFTEEELNALEAYIYSNL</sequence>
<name>A0A934UJ99_9FLAO</name>
<gene>
    <name evidence="6" type="ORF">I5M07_07475</name>
</gene>
<dbReference type="EMBL" id="JAEHFV010000002">
    <property type="protein sequence ID" value="MBK0369677.1"/>
    <property type="molecule type" value="Genomic_DNA"/>
</dbReference>